<dbReference type="InterPro" id="IPR020845">
    <property type="entry name" value="AMP-binding_CS"/>
</dbReference>
<protein>
    <submittedName>
        <fullName evidence="5">Amino acid adenylation domain-containing protein</fullName>
    </submittedName>
</protein>
<proteinExistence type="predicted"/>
<keyword evidence="3" id="KW-0597">Phosphoprotein</keyword>
<keyword evidence="6" id="KW-1185">Reference proteome</keyword>
<dbReference type="InterPro" id="IPR001242">
    <property type="entry name" value="Condensation_dom"/>
</dbReference>
<dbReference type="CDD" id="cd19531">
    <property type="entry name" value="LCL_NRPS-like"/>
    <property type="match status" value="2"/>
</dbReference>
<dbReference type="InterPro" id="IPR023213">
    <property type="entry name" value="CAT-like_dom_sf"/>
</dbReference>
<dbReference type="SUPFAM" id="SSF56801">
    <property type="entry name" value="Acetyl-CoA synthetase-like"/>
    <property type="match status" value="2"/>
</dbReference>
<dbReference type="SMART" id="SM00823">
    <property type="entry name" value="PKS_PP"/>
    <property type="match status" value="2"/>
</dbReference>
<evidence type="ECO:0000256" key="3">
    <source>
        <dbReference type="ARBA" id="ARBA00022553"/>
    </source>
</evidence>
<dbReference type="InterPro" id="IPR000873">
    <property type="entry name" value="AMP-dep_synth/lig_dom"/>
</dbReference>
<dbReference type="InterPro" id="IPR025110">
    <property type="entry name" value="AMP-bd_C"/>
</dbReference>
<dbReference type="Gene3D" id="3.40.50.12780">
    <property type="entry name" value="N-terminal domain of ligase-like"/>
    <property type="match status" value="2"/>
</dbReference>
<evidence type="ECO:0000256" key="2">
    <source>
        <dbReference type="ARBA" id="ARBA00022450"/>
    </source>
</evidence>
<dbReference type="Pfam" id="PF00668">
    <property type="entry name" value="Condensation"/>
    <property type="match status" value="2"/>
</dbReference>
<dbReference type="InterPro" id="IPR010071">
    <property type="entry name" value="AA_adenyl_dom"/>
</dbReference>
<dbReference type="PROSITE" id="PS00012">
    <property type="entry name" value="PHOSPHOPANTETHEINE"/>
    <property type="match status" value="2"/>
</dbReference>
<dbReference type="InterPro" id="IPR009081">
    <property type="entry name" value="PP-bd_ACP"/>
</dbReference>
<accession>A0ABV5TFM4</accession>
<dbReference type="InterPro" id="IPR042099">
    <property type="entry name" value="ANL_N_sf"/>
</dbReference>
<dbReference type="SUPFAM" id="SSF47336">
    <property type="entry name" value="ACP-like"/>
    <property type="match status" value="2"/>
</dbReference>
<keyword evidence="2" id="KW-0596">Phosphopantetheine</keyword>
<dbReference type="PROSITE" id="PS50075">
    <property type="entry name" value="CARRIER"/>
    <property type="match status" value="2"/>
</dbReference>
<dbReference type="Gene3D" id="3.40.50.1820">
    <property type="entry name" value="alpha/beta hydrolase"/>
    <property type="match status" value="1"/>
</dbReference>
<dbReference type="Gene3D" id="3.30.559.30">
    <property type="entry name" value="Nonribosomal peptide synthetase, condensation domain"/>
    <property type="match status" value="2"/>
</dbReference>
<evidence type="ECO:0000259" key="4">
    <source>
        <dbReference type="PROSITE" id="PS50075"/>
    </source>
</evidence>
<dbReference type="InterPro" id="IPR045851">
    <property type="entry name" value="AMP-bd_C_sf"/>
</dbReference>
<dbReference type="RefSeq" id="WP_386158724.1">
    <property type="nucleotide sequence ID" value="NZ_JBHMBS010000009.1"/>
</dbReference>
<dbReference type="InterPro" id="IPR036736">
    <property type="entry name" value="ACP-like_sf"/>
</dbReference>
<feature type="domain" description="Carrier" evidence="4">
    <location>
        <begin position="2028"/>
        <end position="2103"/>
    </location>
</feature>
<sequence length="2123" mass="225670">MFPPETVPTGQSGTEYPLSYGQQRLWFLHRLDPGDSSYNTSYVYRLKGRLDKIALEAAFSAVAARHESLRTRFREVAGEPVAIVEPPSPVTVDRFTVQGETGRREREVTALVTKLTNTAFDLAAAPPFRVSLIELGPDEHVLCVVLHHINGDGWSLNVLRSEVSTHYGSRGTAPLPELPLQYGEYARDLRPADSELRWWTEKLAGVPPLDLPADRPRPARRTGAGDEVEFRIDPDMVASIGALARRARCTPFMVLLSAYQVLLHRHTGQTDFCVGIPAAGRGSTELETMIGFLSTTLALRCDLSGEPTFEELLKRTRRVVLDGLSRQDVPFERLVVELDVERDLSRTPLFQTLFALHTHGEPADPLPGLDATSFPNGWARARLDLSVDMYPGDDGALYCTAIYSTELFDPETVERMVARFQELLAAVVADPASPVNSLRVLPDAELALLGEWNDTAAELPEVTLVDLLLDQAAATPDAVAVRATPAGTAPVNGTAPVDRSVGGPVNGPTAGTGARELTYAELVARAAELAGRLGAAGIGRGSLVAVRMERGAEMLVALLGVAMSGAAYLPVDPDYPEARVAYVIEDSAAALVLTGLDDLPPATGTATGAPARPLPDDTAYVLYTSGSTGRPKGVVVPHRALTNFLLAMRDLVRSSPRDVWLALTSLSFDISALELYLPLVTGGRVVVADAETARDGVRLARLVRDEGVTHVQATPSGWRVLLAGDLPRVVGLTGGEPLAPRLARELRPRVDRLVNVYGPTETTIWSTAWDVPEEPGEIVIGRPIANTVVHVADPGGGPCPIGVAGELLIGGEGVATGYLGRPALTAERFVPGPGGARHYRTGDRVRLRNDGTLEFLGRTDNQVKLRGHRIELGEIEAVLDASPGVRQAVVAVRGDRLVAFVVPTVPAVPAAPSAPDLPAAPVVPAASPEGETDGAGALDGLGERAARELPGYMVPSVFVEVEALPLTPNGKIDRNALPDVDATPSRDAVAPRTPGERMVAQVFAEVLGTAEVGAYDDFFALGGHSLLATMVTSRLAALSGTEVPVREVFTRPTVAGLAELIATASGERNDGPRPRPEGTVPPLSFGQERLWFLNRLDPDDASYNMCLVRRLRGPLDREALAGALAGTVARHESLRTRFPEADGVPVVVVDPPGPVTVEEADAAGEAGALELVAALTNAPFELGARPPLRVTLIRIAEDDHVLCVVLHHILGDGWSLNLIFDEVSRLYSGATALPPVPLQFGDVALWQRGRDLGDLLGYWRDRLADPTPLDLPVDRPRTAGAARRGDVVNVRLDAAEAAALAGLGREHGATMFMVLLAAYQVLLSRHTGHDDILVGTATAGRDRVQLEPVVGYLSDTLVMRGDLSADPTFADLLRETQIGVLDAFSHQGVPFEELVTALRVERDLTRTPLFQTMLILHTQDFAQSRDAFAGLTTTGFEHGMRQAKLELMLEAWHNEHELALSFVYDTELFDRATIEAMAARFRLLLTALPDASGDRVSELPLRTGDDDALLRRLSRGPARPAAPPVPDLFAAAVRATPDAVAIGCGDATLTYAGLDARADELAALLRERGVVPGDVVGVCLDRSPDAVAALLAVWRAGAAYLPLDPDHPAERLAFMLDDSAASLVLTTAGLGDRLPAGTPRAHADERSLPAGHAARTDEHPLVPVPGPAAYVIYTSGSTGTPKGVVVSHHNLAARVAWMRDAYGLGPDDRVVQFASLSFDTHAEEIYPALAAGARLELLPEGGVTLPDHLDRVTVLDLPTAYWHALVDDIGEIAWPPTLRLVILGGEQVHEAAVTRWRERFGDRVRLVNTYGPTEATIIATAAELDGSPGRPPIGVPIADTSILILDGSGEAVPPGAPGELCVGGAGVAVGYLGRPALTAERFPTLGGSGVPGVPGASGVSGVPGGDRIYRTGDLARWRADGQLEFLGRLDDQVKVRGFRVELGEIEARLLAHPGVGQAAVAVHRETLVGYVVGTATGDELTGYLAGTLPAYMVPALWVSLTALPLTANGKLDRAALPAPEAGSRTRTAPRGDAEELVAEIFGEVLGIEEVGAFDDFFALGGHSLLATRAVARLRAAIEVDVPIRTLFARSSVADLAAAVEELLVAELAEMSDEEAERLMETGS</sequence>
<comment type="cofactor">
    <cofactor evidence="1">
        <name>pantetheine 4'-phosphate</name>
        <dbReference type="ChEBI" id="CHEBI:47942"/>
    </cofactor>
</comment>
<dbReference type="PANTHER" id="PTHR45527:SF1">
    <property type="entry name" value="FATTY ACID SYNTHASE"/>
    <property type="match status" value="1"/>
</dbReference>
<dbReference type="Proteomes" id="UP001589610">
    <property type="component" value="Unassembled WGS sequence"/>
</dbReference>
<dbReference type="NCBIfam" id="TIGR01733">
    <property type="entry name" value="AA-adenyl-dom"/>
    <property type="match status" value="2"/>
</dbReference>
<dbReference type="EMBL" id="JBHMBS010000009">
    <property type="protein sequence ID" value="MFB9677900.1"/>
    <property type="molecule type" value="Genomic_DNA"/>
</dbReference>
<evidence type="ECO:0000256" key="1">
    <source>
        <dbReference type="ARBA" id="ARBA00001957"/>
    </source>
</evidence>
<name>A0ABV5TFM4_9ACTN</name>
<dbReference type="Pfam" id="PF13193">
    <property type="entry name" value="AMP-binding_C"/>
    <property type="match status" value="2"/>
</dbReference>
<organism evidence="5 6">
    <name type="scientific">Streptosporangium vulgare</name>
    <dbReference type="NCBI Taxonomy" id="46190"/>
    <lineage>
        <taxon>Bacteria</taxon>
        <taxon>Bacillati</taxon>
        <taxon>Actinomycetota</taxon>
        <taxon>Actinomycetes</taxon>
        <taxon>Streptosporangiales</taxon>
        <taxon>Streptosporangiaceae</taxon>
        <taxon>Streptosporangium</taxon>
    </lineage>
</organism>
<dbReference type="CDD" id="cd05930">
    <property type="entry name" value="A_NRPS"/>
    <property type="match status" value="2"/>
</dbReference>
<dbReference type="Pfam" id="PF00550">
    <property type="entry name" value="PP-binding"/>
    <property type="match status" value="2"/>
</dbReference>
<comment type="caution">
    <text evidence="5">The sequence shown here is derived from an EMBL/GenBank/DDBJ whole genome shotgun (WGS) entry which is preliminary data.</text>
</comment>
<dbReference type="Pfam" id="PF00501">
    <property type="entry name" value="AMP-binding"/>
    <property type="match status" value="2"/>
</dbReference>
<dbReference type="InterPro" id="IPR020806">
    <property type="entry name" value="PKS_PP-bd"/>
</dbReference>
<evidence type="ECO:0000313" key="5">
    <source>
        <dbReference type="EMBL" id="MFB9677900.1"/>
    </source>
</evidence>
<dbReference type="InterPro" id="IPR006162">
    <property type="entry name" value="Ppantetheine_attach_site"/>
</dbReference>
<dbReference type="SUPFAM" id="SSF52777">
    <property type="entry name" value="CoA-dependent acyltransferases"/>
    <property type="match status" value="4"/>
</dbReference>
<dbReference type="InterPro" id="IPR029058">
    <property type="entry name" value="AB_hydrolase_fold"/>
</dbReference>
<dbReference type="Gene3D" id="3.30.559.10">
    <property type="entry name" value="Chloramphenicol acetyltransferase-like domain"/>
    <property type="match status" value="2"/>
</dbReference>
<dbReference type="Gene3D" id="3.30.300.30">
    <property type="match status" value="2"/>
</dbReference>
<reference evidence="5 6" key="1">
    <citation type="submission" date="2024-09" db="EMBL/GenBank/DDBJ databases">
        <authorList>
            <person name="Sun Q."/>
            <person name="Mori K."/>
        </authorList>
    </citation>
    <scope>NUCLEOTIDE SEQUENCE [LARGE SCALE GENOMIC DNA]</scope>
    <source>
        <strain evidence="5 6">JCM 3028</strain>
    </source>
</reference>
<dbReference type="PANTHER" id="PTHR45527">
    <property type="entry name" value="NONRIBOSOMAL PEPTIDE SYNTHETASE"/>
    <property type="match status" value="1"/>
</dbReference>
<dbReference type="Gene3D" id="1.10.1200.10">
    <property type="entry name" value="ACP-like"/>
    <property type="match status" value="1"/>
</dbReference>
<gene>
    <name evidence="5" type="ORF">ACFFRH_20660</name>
</gene>
<evidence type="ECO:0000313" key="6">
    <source>
        <dbReference type="Proteomes" id="UP001589610"/>
    </source>
</evidence>
<dbReference type="PROSITE" id="PS00455">
    <property type="entry name" value="AMP_BINDING"/>
    <property type="match status" value="2"/>
</dbReference>
<feature type="domain" description="Carrier" evidence="4">
    <location>
        <begin position="990"/>
        <end position="1065"/>
    </location>
</feature>